<dbReference type="InterPro" id="IPR042039">
    <property type="entry name" value="HscA_NBD"/>
</dbReference>
<dbReference type="Proteomes" id="UP000295135">
    <property type="component" value="Unassembled WGS sequence"/>
</dbReference>
<comment type="similarity">
    <text evidence="1 5 6">Belongs to the heat shock protein 70 family.</text>
</comment>
<keyword evidence="3 5" id="KW-0067">ATP-binding</keyword>
<dbReference type="Gene3D" id="3.90.640.10">
    <property type="entry name" value="Actin, Chain A, domain 4"/>
    <property type="match status" value="1"/>
</dbReference>
<name>A0A4R3JWH5_9PROT</name>
<dbReference type="Pfam" id="PF00012">
    <property type="entry name" value="HSP70"/>
    <property type="match status" value="1"/>
</dbReference>
<keyword evidence="2 5" id="KW-0547">Nucleotide-binding</keyword>
<proteinExistence type="inferred from homology"/>
<dbReference type="HAMAP" id="MF_00679">
    <property type="entry name" value="HscA"/>
    <property type="match status" value="1"/>
</dbReference>
<sequence>MALLQIAEPGMSAAPHEHRLAVGIDLGTTNSLVATVRNGISVVINDEQGHSLLPSVVHYEADGTVTVGYEAQARGNEDPHNTIVSVKRFMGRGIKDIPDMATLPYHFVDAPGMVQLKTAAGVKSPVEVSAEILKVLKVRAEAALAGELTGAVITVPAYFDDAQRQATKDAARLAGLNVLRLLNEPTAAAIAYGLDNAAEGVYAVYDLGGGTFDISILKLTKGVFEVLATNGDSALGGDDFDRRIYCWILEQAGLTAISDHDKRLLLSRAREAKEMLTDHPVANITAILSSGQVVDLKLTEQIFHDMTESLVNKTLLPTRKALRDSGLQPADIKGVVMVGGSTRMPRIQAAVGEFFGQTPLTNLDPDKVVALGAAIQANVLAGNRSSDDWLLLDVVPLSLGIETMGGLVEKIIPRNSTIPTARAQEFTTFKDGQTAMAIHVVQGERELVSECRSLARFELRGIPPMVAGAARIRVTFQVDADGLLAVSAREMSTGVESHIEVKPSYGLTDDEVARMLRDSYEHARSDIEARQLAELKVDGQRLLEATEAALAEDGALLRPAERAAIDALLAAMRQALQGSDARAIKRALDALNQGTGDFAARRMDASVRRALTGHKLEELDL</sequence>
<dbReference type="FunFam" id="2.60.34.10:FF:000005">
    <property type="entry name" value="Chaperone protein HscA homolog"/>
    <property type="match status" value="1"/>
</dbReference>
<dbReference type="SUPFAM" id="SSF100934">
    <property type="entry name" value="Heat shock protein 70kD (HSP70), C-terminal subdomain"/>
    <property type="match status" value="1"/>
</dbReference>
<dbReference type="FunFam" id="3.30.420.40:FF:000046">
    <property type="entry name" value="Chaperone protein HscA"/>
    <property type="match status" value="1"/>
</dbReference>
<dbReference type="PROSITE" id="PS00297">
    <property type="entry name" value="HSP70_1"/>
    <property type="match status" value="1"/>
</dbReference>
<dbReference type="InterPro" id="IPR010236">
    <property type="entry name" value="ISC_FeS_clus_asmbl_HscA"/>
</dbReference>
<dbReference type="RefSeq" id="WP_126463246.1">
    <property type="nucleotide sequence ID" value="NZ_AP018721.1"/>
</dbReference>
<dbReference type="GO" id="GO:0016887">
    <property type="term" value="F:ATP hydrolysis activity"/>
    <property type="evidence" value="ECO:0007669"/>
    <property type="project" value="UniProtKB-UniRule"/>
</dbReference>
<gene>
    <name evidence="5" type="primary">hscA</name>
    <name evidence="7" type="ORF">EDC61_11055</name>
</gene>
<comment type="caution">
    <text evidence="7">The sequence shown here is derived from an EMBL/GenBank/DDBJ whole genome shotgun (WGS) entry which is preliminary data.</text>
</comment>
<dbReference type="InterPro" id="IPR029048">
    <property type="entry name" value="HSP70_C_sf"/>
</dbReference>
<dbReference type="AlphaFoldDB" id="A0A4R3JWH5"/>
<dbReference type="Gene3D" id="3.30.420.40">
    <property type="match status" value="2"/>
</dbReference>
<dbReference type="Gene3D" id="1.20.1270.10">
    <property type="match status" value="1"/>
</dbReference>
<dbReference type="Gene3D" id="2.60.34.10">
    <property type="entry name" value="Substrate Binding Domain Of DNAk, Chain A, domain 1"/>
    <property type="match status" value="1"/>
</dbReference>
<evidence type="ECO:0000256" key="5">
    <source>
        <dbReference type="HAMAP-Rule" id="MF_00679"/>
    </source>
</evidence>
<dbReference type="PROSITE" id="PS00329">
    <property type="entry name" value="HSP70_2"/>
    <property type="match status" value="1"/>
</dbReference>
<dbReference type="GO" id="GO:0005524">
    <property type="term" value="F:ATP binding"/>
    <property type="evidence" value="ECO:0007669"/>
    <property type="project" value="UniProtKB-KW"/>
</dbReference>
<comment type="function">
    <text evidence="5">Chaperone involved in the maturation of iron-sulfur cluster-containing proteins. Has a low intrinsic ATPase activity which is markedly stimulated by HscB.</text>
</comment>
<dbReference type="GO" id="GO:0016226">
    <property type="term" value="P:iron-sulfur cluster assembly"/>
    <property type="evidence" value="ECO:0007669"/>
    <property type="project" value="InterPro"/>
</dbReference>
<dbReference type="PRINTS" id="PR00301">
    <property type="entry name" value="HEATSHOCK70"/>
</dbReference>
<protein>
    <recommendedName>
        <fullName evidence="5">Chaperone protein HscA homolog</fullName>
    </recommendedName>
</protein>
<dbReference type="GO" id="GO:0051082">
    <property type="term" value="F:unfolded protein binding"/>
    <property type="evidence" value="ECO:0007669"/>
    <property type="project" value="InterPro"/>
</dbReference>
<keyword evidence="4 5" id="KW-0143">Chaperone</keyword>
<dbReference type="InterPro" id="IPR029047">
    <property type="entry name" value="HSP70_peptide-bd_sf"/>
</dbReference>
<evidence type="ECO:0000256" key="2">
    <source>
        <dbReference type="ARBA" id="ARBA00022741"/>
    </source>
</evidence>
<dbReference type="InterPro" id="IPR043129">
    <property type="entry name" value="ATPase_NBD"/>
</dbReference>
<dbReference type="InterPro" id="IPR018181">
    <property type="entry name" value="Heat_shock_70_CS"/>
</dbReference>
<organism evidence="7 8">
    <name type="scientific">Sulfuritortus calidifontis</name>
    <dbReference type="NCBI Taxonomy" id="1914471"/>
    <lineage>
        <taxon>Bacteria</taxon>
        <taxon>Pseudomonadati</taxon>
        <taxon>Pseudomonadota</taxon>
        <taxon>Betaproteobacteria</taxon>
        <taxon>Nitrosomonadales</taxon>
        <taxon>Thiobacillaceae</taxon>
        <taxon>Sulfuritortus</taxon>
    </lineage>
</organism>
<dbReference type="NCBIfam" id="NF003520">
    <property type="entry name" value="PRK05183.1"/>
    <property type="match status" value="1"/>
</dbReference>
<keyword evidence="8" id="KW-1185">Reference proteome</keyword>
<accession>A0A4R3JWH5</accession>
<evidence type="ECO:0000313" key="8">
    <source>
        <dbReference type="Proteomes" id="UP000295135"/>
    </source>
</evidence>
<dbReference type="PROSITE" id="PS01036">
    <property type="entry name" value="HSP70_3"/>
    <property type="match status" value="1"/>
</dbReference>
<dbReference type="EMBL" id="SLZY01000010">
    <property type="protein sequence ID" value="TCS71329.1"/>
    <property type="molecule type" value="Genomic_DNA"/>
</dbReference>
<dbReference type="OrthoDB" id="9766019at2"/>
<dbReference type="NCBIfam" id="TIGR01991">
    <property type="entry name" value="HscA"/>
    <property type="match status" value="1"/>
</dbReference>
<dbReference type="InterPro" id="IPR013126">
    <property type="entry name" value="Hsp_70_fam"/>
</dbReference>
<evidence type="ECO:0000313" key="7">
    <source>
        <dbReference type="EMBL" id="TCS71329.1"/>
    </source>
</evidence>
<dbReference type="SUPFAM" id="SSF53067">
    <property type="entry name" value="Actin-like ATPase domain"/>
    <property type="match status" value="2"/>
</dbReference>
<dbReference type="CDD" id="cd10236">
    <property type="entry name" value="ASKHA_NBD_HSP70_HscA"/>
    <property type="match status" value="1"/>
</dbReference>
<dbReference type="GO" id="GO:0140662">
    <property type="term" value="F:ATP-dependent protein folding chaperone"/>
    <property type="evidence" value="ECO:0007669"/>
    <property type="project" value="InterPro"/>
</dbReference>
<dbReference type="PANTHER" id="PTHR19375">
    <property type="entry name" value="HEAT SHOCK PROTEIN 70KDA"/>
    <property type="match status" value="1"/>
</dbReference>
<evidence type="ECO:0000256" key="6">
    <source>
        <dbReference type="RuleBase" id="RU003322"/>
    </source>
</evidence>
<evidence type="ECO:0000256" key="4">
    <source>
        <dbReference type="ARBA" id="ARBA00023186"/>
    </source>
</evidence>
<evidence type="ECO:0000256" key="3">
    <source>
        <dbReference type="ARBA" id="ARBA00022840"/>
    </source>
</evidence>
<reference evidence="7 8" key="1">
    <citation type="submission" date="2019-03" db="EMBL/GenBank/DDBJ databases">
        <title>Genomic Encyclopedia of Type Strains, Phase IV (KMG-IV): sequencing the most valuable type-strain genomes for metagenomic binning, comparative biology and taxonomic classification.</title>
        <authorList>
            <person name="Goeker M."/>
        </authorList>
    </citation>
    <scope>NUCLEOTIDE SEQUENCE [LARGE SCALE GENOMIC DNA]</scope>
    <source>
        <strain evidence="7 8">DSM 103923</strain>
    </source>
</reference>
<dbReference type="SUPFAM" id="SSF100920">
    <property type="entry name" value="Heat shock protein 70kD (HSP70), peptide-binding domain"/>
    <property type="match status" value="1"/>
</dbReference>
<evidence type="ECO:0000256" key="1">
    <source>
        <dbReference type="ARBA" id="ARBA00007381"/>
    </source>
</evidence>